<dbReference type="PANTHER" id="PTHR10762:SF2">
    <property type="entry name" value="2-(3-AMINO-3-CARBOXYPROPYL)HISTIDINE SYNTHASE SUBUNIT 2"/>
    <property type="match status" value="1"/>
</dbReference>
<feature type="region of interest" description="Disordered" evidence="7">
    <location>
        <begin position="592"/>
        <end position="614"/>
    </location>
</feature>
<evidence type="ECO:0000313" key="9">
    <source>
        <dbReference type="Proteomes" id="UP000323011"/>
    </source>
</evidence>
<dbReference type="FunFam" id="3.40.50.11860:FF:000001">
    <property type="entry name" value="2-(3-amino-3-carboxypropyl)histidine synthase subunit 2"/>
    <property type="match status" value="1"/>
</dbReference>
<dbReference type="Pfam" id="PF01866">
    <property type="entry name" value="Diphthamide_syn"/>
    <property type="match status" value="1"/>
</dbReference>
<evidence type="ECO:0000256" key="7">
    <source>
        <dbReference type="SAM" id="MobiDB-lite"/>
    </source>
</evidence>
<dbReference type="GO" id="GO:0051536">
    <property type="term" value="F:iron-sulfur cluster binding"/>
    <property type="evidence" value="ECO:0007669"/>
    <property type="project" value="UniProtKB-KW"/>
</dbReference>
<dbReference type="Gene3D" id="3.40.50.11840">
    <property type="entry name" value="Diphthamide synthesis DPH1/DPH2 domain 1"/>
    <property type="match status" value="1"/>
</dbReference>
<name>A0A5A8C842_CAFRO</name>
<dbReference type="AlphaFoldDB" id="A0A5A8C842"/>
<keyword evidence="4" id="KW-0479">Metal-binding</keyword>
<keyword evidence="5" id="KW-0408">Iron</keyword>
<dbReference type="GO" id="GO:0017183">
    <property type="term" value="P:protein histidyl modification to diphthamide"/>
    <property type="evidence" value="ECO:0007669"/>
    <property type="project" value="UniProtKB-UniPathway"/>
</dbReference>
<evidence type="ECO:0000256" key="6">
    <source>
        <dbReference type="ARBA" id="ARBA00023014"/>
    </source>
</evidence>
<dbReference type="UniPathway" id="UPA00559"/>
<dbReference type="NCBIfam" id="TIGR00322">
    <property type="entry name" value="diphth2_R"/>
    <property type="match status" value="1"/>
</dbReference>
<dbReference type="Proteomes" id="UP000323011">
    <property type="component" value="Unassembled WGS sequence"/>
</dbReference>
<dbReference type="GO" id="GO:0046872">
    <property type="term" value="F:metal ion binding"/>
    <property type="evidence" value="ECO:0007669"/>
    <property type="project" value="UniProtKB-KW"/>
</dbReference>
<dbReference type="SFLD" id="SFLDS00032">
    <property type="entry name" value="Radical_SAM_3-amino-3-carboxyp"/>
    <property type="match status" value="1"/>
</dbReference>
<dbReference type="OMA" id="IMENARS"/>
<dbReference type="EMBL" id="VLTN01000049">
    <property type="protein sequence ID" value="KAA0148827.1"/>
    <property type="molecule type" value="Genomic_DNA"/>
</dbReference>
<protein>
    <submittedName>
        <fullName evidence="8">Uncharacterized protein</fullName>
    </submittedName>
</protein>
<evidence type="ECO:0000256" key="5">
    <source>
        <dbReference type="ARBA" id="ARBA00023004"/>
    </source>
</evidence>
<sequence length="614" mass="61706">MSQKLTAAPSEALERGIETDGSALAERVEAALLAAGSPEARNAVLDELLELSDAMTFMAGSGVQRVALQFPDGLLGLASRAVERCSALLAAAGSPGAPAIDVVVLGDTSYGADMVDEVGAKHYDPAAAAANARGLNASDTATHDASAAAVGVVHFGPATLVASASLPVFFALGRAPIDVAAAAAGCAAAAREAAATAGAAQRVWLSCDSDLLHAAADIAAAIRGALGDSWEVVVPPVTRSFRPGEQPGAEVGGEAQQLAPADAAVAAAAPAAAGPDSSGGPMDAAAVAAELVRTRALPAGSDSGCVVHVGAGGEALRRLGLVLGGPPTFTVAAQAGSDGTPCAWEAAGLHPRALTRHFLHAERARLARSVALVAGTMAARGFLPLLRALRKLVRGSGRRCTTLLVGKLNPAKLANFDGVDVFVVVGSGDGSLLDASAQKEFSHPVLSAHELIMGVLPDEVPWEGRLVSDVEGLLRILRRAAPQCLDDAPPADAEPANAGADDAAAQADAEAAALDDDSDAPFFSPLTGKFHGKRAPDEHAAMHAESGGALVPAAERALTVPGTAASVLAGKEWRGLDPSVPEDAPAVVERGWHGVASSFSHERDRRGGGATKKP</sequence>
<evidence type="ECO:0000256" key="2">
    <source>
        <dbReference type="ARBA" id="ARBA00005156"/>
    </source>
</evidence>
<evidence type="ECO:0000256" key="1">
    <source>
        <dbReference type="ARBA" id="ARBA00001966"/>
    </source>
</evidence>
<dbReference type="Gene3D" id="3.40.50.11860">
    <property type="entry name" value="Diphthamide synthesis DPH1/DPH2 domain 3"/>
    <property type="match status" value="1"/>
</dbReference>
<comment type="similarity">
    <text evidence="3">Belongs to the DPH1/DPH2 family. DPH2 subfamily.</text>
</comment>
<comment type="pathway">
    <text evidence="2">Protein modification; peptidyl-diphthamide biosynthesis.</text>
</comment>
<reference evidence="8 9" key="1">
    <citation type="submission" date="2019-07" db="EMBL/GenBank/DDBJ databases">
        <title>Genomes of Cafeteria roenbergensis.</title>
        <authorList>
            <person name="Fischer M.G."/>
            <person name="Hackl T."/>
            <person name="Roman M."/>
        </authorList>
    </citation>
    <scope>NUCLEOTIDE SEQUENCE [LARGE SCALE GENOMIC DNA]</scope>
    <source>
        <strain evidence="8 9">BVI</strain>
    </source>
</reference>
<comment type="caution">
    <text evidence="8">The sequence shown here is derived from an EMBL/GenBank/DDBJ whole genome shotgun (WGS) entry which is preliminary data.</text>
</comment>
<gene>
    <name evidence="8" type="ORF">FNF29_06452</name>
</gene>
<keyword evidence="9" id="KW-1185">Reference proteome</keyword>
<dbReference type="InterPro" id="IPR042265">
    <property type="entry name" value="DPH1/DPH2_3"/>
</dbReference>
<dbReference type="GO" id="GO:0090560">
    <property type="term" value="F:2-(3-amino-3-carboxypropyl)histidine synthase activity"/>
    <property type="evidence" value="ECO:0007669"/>
    <property type="project" value="InterPro"/>
</dbReference>
<accession>A0A5A8C842</accession>
<feature type="compositionally biased region" description="Low complexity" evidence="7">
    <location>
        <begin position="486"/>
        <end position="512"/>
    </location>
</feature>
<evidence type="ECO:0000256" key="3">
    <source>
        <dbReference type="ARBA" id="ARBA00006179"/>
    </source>
</evidence>
<proteinExistence type="inferred from homology"/>
<comment type="cofactor">
    <cofactor evidence="1">
        <name>[4Fe-4S] cluster</name>
        <dbReference type="ChEBI" id="CHEBI:49883"/>
    </cofactor>
</comment>
<evidence type="ECO:0000256" key="4">
    <source>
        <dbReference type="ARBA" id="ARBA00022723"/>
    </source>
</evidence>
<dbReference type="PANTHER" id="PTHR10762">
    <property type="entry name" value="DIPHTHAMIDE BIOSYNTHESIS PROTEIN"/>
    <property type="match status" value="1"/>
</dbReference>
<feature type="region of interest" description="Disordered" evidence="7">
    <location>
        <begin position="485"/>
        <end position="545"/>
    </location>
</feature>
<evidence type="ECO:0000313" key="8">
    <source>
        <dbReference type="EMBL" id="KAA0148827.1"/>
    </source>
</evidence>
<keyword evidence="6" id="KW-0411">Iron-sulfur</keyword>
<organism evidence="8 9">
    <name type="scientific">Cafeteria roenbergensis</name>
    <name type="common">Marine flagellate</name>
    <dbReference type="NCBI Taxonomy" id="33653"/>
    <lineage>
        <taxon>Eukaryota</taxon>
        <taxon>Sar</taxon>
        <taxon>Stramenopiles</taxon>
        <taxon>Bigyra</taxon>
        <taxon>Opalozoa</taxon>
        <taxon>Bicosoecida</taxon>
        <taxon>Cafeteriaceae</taxon>
        <taxon>Cafeteria</taxon>
    </lineage>
</organism>
<dbReference type="InterPro" id="IPR016435">
    <property type="entry name" value="DPH1/DPH2"/>
</dbReference>
<dbReference type="InterPro" id="IPR042263">
    <property type="entry name" value="DPH1/DPH2_1"/>
</dbReference>